<evidence type="ECO:0000256" key="4">
    <source>
        <dbReference type="ARBA" id="ARBA00022840"/>
    </source>
</evidence>
<keyword evidence="3" id="KW-0547">Nucleotide-binding</keyword>
<accession>A0A917NEG4</accession>
<dbReference type="PANTHER" id="PTHR30621">
    <property type="entry name" value="GLUTAMINE SYNTHETASE ADENYLYLTRANSFERASE"/>
    <property type="match status" value="1"/>
</dbReference>
<feature type="domain" description="Glutamate-ammonia ligase adenylyltransferase repeated" evidence="7">
    <location>
        <begin position="541"/>
        <end position="777"/>
    </location>
</feature>
<dbReference type="GO" id="GO:0008882">
    <property type="term" value="F:[glutamate-ammonia-ligase] adenylyltransferase activity"/>
    <property type="evidence" value="ECO:0007669"/>
    <property type="project" value="InterPro"/>
</dbReference>
<dbReference type="AlphaFoldDB" id="A0A917NEG4"/>
<feature type="domain" description="Glutamate-ammonia ligase adenylyltransferase repeated" evidence="7">
    <location>
        <begin position="31"/>
        <end position="256"/>
    </location>
</feature>
<keyword evidence="10" id="KW-1185">Reference proteome</keyword>
<organism evidence="9 10">
    <name type="scientific">Legionella impletisoli</name>
    <dbReference type="NCBI Taxonomy" id="343510"/>
    <lineage>
        <taxon>Bacteria</taxon>
        <taxon>Pseudomonadati</taxon>
        <taxon>Pseudomonadota</taxon>
        <taxon>Gammaproteobacteria</taxon>
        <taxon>Legionellales</taxon>
        <taxon>Legionellaceae</taxon>
        <taxon>Legionella</taxon>
    </lineage>
</organism>
<keyword evidence="2 9" id="KW-0548">Nucleotidyltransferase</keyword>
<keyword evidence="4" id="KW-0067">ATP-binding</keyword>
<dbReference type="NCBIfam" id="NF008292">
    <property type="entry name" value="PRK11072.1"/>
    <property type="match status" value="1"/>
</dbReference>
<dbReference type="Gene3D" id="3.30.460.10">
    <property type="entry name" value="Beta Polymerase, domain 2"/>
    <property type="match status" value="2"/>
</dbReference>
<evidence type="ECO:0000256" key="5">
    <source>
        <dbReference type="ARBA" id="ARBA00022842"/>
    </source>
</evidence>
<feature type="domain" description="PII-uridylyltransferase/Glutamine-synthetase adenylyltransferase" evidence="8">
    <location>
        <begin position="803"/>
        <end position="877"/>
    </location>
</feature>
<reference evidence="9" key="1">
    <citation type="journal article" date="2014" name="Int. J. Syst. Evol. Microbiol.">
        <title>Complete genome sequence of Corynebacterium casei LMG S-19264T (=DSM 44701T), isolated from a smear-ripened cheese.</title>
        <authorList>
            <consortium name="US DOE Joint Genome Institute (JGI-PGF)"/>
            <person name="Walter F."/>
            <person name="Albersmeier A."/>
            <person name="Kalinowski J."/>
            <person name="Ruckert C."/>
        </authorList>
    </citation>
    <scope>NUCLEOTIDE SEQUENCE</scope>
    <source>
        <strain evidence="9">JCM 13919</strain>
    </source>
</reference>
<protein>
    <submittedName>
        <fullName evidence="9">Glutamate-ammonia-ligase adenylyltransferase</fullName>
    </submittedName>
</protein>
<dbReference type="GO" id="GO:0000820">
    <property type="term" value="P:regulation of glutamine family amino acid metabolic process"/>
    <property type="evidence" value="ECO:0007669"/>
    <property type="project" value="TreeGrafter"/>
</dbReference>
<dbReference type="Pfam" id="PF03710">
    <property type="entry name" value="GlnE"/>
    <property type="match status" value="2"/>
</dbReference>
<evidence type="ECO:0000256" key="1">
    <source>
        <dbReference type="ARBA" id="ARBA00022679"/>
    </source>
</evidence>
<dbReference type="SUPFAM" id="SSF81593">
    <property type="entry name" value="Nucleotidyltransferase substrate binding subunit/domain"/>
    <property type="match status" value="2"/>
</dbReference>
<evidence type="ECO:0000256" key="2">
    <source>
        <dbReference type="ARBA" id="ARBA00022695"/>
    </source>
</evidence>
<proteinExistence type="predicted"/>
<keyword evidence="1" id="KW-0808">Transferase</keyword>
<evidence type="ECO:0000256" key="6">
    <source>
        <dbReference type="ARBA" id="ARBA00023268"/>
    </source>
</evidence>
<dbReference type="RefSeq" id="WP_229669391.1">
    <property type="nucleotide sequence ID" value="NZ_BMOB01000014.1"/>
</dbReference>
<evidence type="ECO:0000256" key="3">
    <source>
        <dbReference type="ARBA" id="ARBA00022741"/>
    </source>
</evidence>
<dbReference type="CDD" id="cd05401">
    <property type="entry name" value="NT_GlnE_GlnD_like"/>
    <property type="match status" value="2"/>
</dbReference>
<evidence type="ECO:0000313" key="9">
    <source>
        <dbReference type="EMBL" id="GGI92815.1"/>
    </source>
</evidence>
<evidence type="ECO:0000313" key="10">
    <source>
        <dbReference type="Proteomes" id="UP000630149"/>
    </source>
</evidence>
<dbReference type="GO" id="GO:0005524">
    <property type="term" value="F:ATP binding"/>
    <property type="evidence" value="ECO:0007669"/>
    <property type="project" value="UniProtKB-KW"/>
</dbReference>
<dbReference type="PANTHER" id="PTHR30621:SF0">
    <property type="entry name" value="BIFUNCTIONAL GLUTAMINE SYNTHETASE ADENYLYLTRANSFERASE_ADENYLYL-REMOVING ENZYME"/>
    <property type="match status" value="1"/>
</dbReference>
<gene>
    <name evidence="9" type="ORF">GCM10007966_21770</name>
</gene>
<keyword evidence="5" id="KW-0460">Magnesium</keyword>
<dbReference type="InterPro" id="IPR043519">
    <property type="entry name" value="NT_sf"/>
</dbReference>
<sequence>MPNLVELRESLYIRHFEAISHSLPVLKLLLVSDYAAKQQEHLKQLLLEDDCVTRLTQSDYQQLIREISLDLTQHQFASALRQLRHRHLLRLYLRELAGYASTNMTTTDWSFFAEAIVRHTIKFCHNLIQPLHGTPCDRVGCPVGFFAIAMGKLGGRELNFSSDIDLIFAYSSTGKTNGKQEITNQEYFTQLVQLFMQIVQSVTPDGFVFRVDLRLRPYGDSGPLVSSIAAMETYYQEQGRDWERYAMVKARLIELDPYGNSQWFERLINPFVYRRYVDFSVIESLRSMKGMIEREVQLNPMFDDIKRGRGGIREVEFIIQSFQLIRGGRLPQLQEQSAMSALQVLREEGLVSHTKSLEQAYWFLRRLENALQARADQQTHHLPFEKTACKQVALALGFDDWEEASKLIEQYRRIINHSFSKVLAKADIYEDEKRLLANQLMNLWHGHVESGLAINLLSSLGYQEPERCYQILSAFRHGPRCRRLSQIARLRLDRFMILLMNELTGVEKTDVVLLQVIHLLESIVGRSAYLALLIENPSVLQELLHWFEHSPFITSLLVNQPFLLEVLIDQDKSWRLLSKATLQKQLQAKLLHSDDEELQIETLRQFKLTCWLLVARAELYGECNSVHTGRFLADVAEVVIHEVVTLACKQLLPRFPAITQVLNRFAIVAYGKLGAREMNYNSDVDLVFLHRAKPSEEALVNRLTQKIIHGLTLPSQSGVLFQVDTRLRPSGSAGLLVSHMDAFVEYQNNQAWTWEHQALARARIIFCNKTIQKQFQQLKQNVLIRERDRVELAHEIQKMRKKMNAHTENDPIKHSEGGLIDLEFLIQYLVLAYPNETLAKKTSTLLQLRSLHEEKVLSDEALKTLNHAFRRFHKALHQSLLQSKRLDVEKEQQAVFELSQRVYQGTTGLRKDD</sequence>
<comment type="caution">
    <text evidence="9">The sequence shown here is derived from an EMBL/GenBank/DDBJ whole genome shotgun (WGS) entry which is preliminary data.</text>
</comment>
<dbReference type="GO" id="GO:0005829">
    <property type="term" value="C:cytosol"/>
    <property type="evidence" value="ECO:0007669"/>
    <property type="project" value="TreeGrafter"/>
</dbReference>
<dbReference type="Proteomes" id="UP000630149">
    <property type="component" value="Unassembled WGS sequence"/>
</dbReference>
<dbReference type="Gene3D" id="1.20.120.1510">
    <property type="match status" value="1"/>
</dbReference>
<keyword evidence="6" id="KW-0511">Multifunctional enzyme</keyword>
<dbReference type="InterPro" id="IPR005190">
    <property type="entry name" value="GlnE_rpt_dom"/>
</dbReference>
<evidence type="ECO:0000259" key="8">
    <source>
        <dbReference type="Pfam" id="PF08335"/>
    </source>
</evidence>
<dbReference type="InterPro" id="IPR013546">
    <property type="entry name" value="PII_UdlTrfase/GS_AdlTrfase"/>
</dbReference>
<dbReference type="Pfam" id="PF08335">
    <property type="entry name" value="GlnD_UR_UTase"/>
    <property type="match status" value="2"/>
</dbReference>
<dbReference type="InterPro" id="IPR023057">
    <property type="entry name" value="GlnE"/>
</dbReference>
<evidence type="ECO:0000259" key="7">
    <source>
        <dbReference type="Pfam" id="PF03710"/>
    </source>
</evidence>
<dbReference type="FunFam" id="1.20.120.330:FF:000005">
    <property type="entry name" value="Bifunctional glutamine synthetase adenylyltransferase/adenylyl-removing enzyme"/>
    <property type="match status" value="1"/>
</dbReference>
<dbReference type="EMBL" id="BMOB01000014">
    <property type="protein sequence ID" value="GGI92815.1"/>
    <property type="molecule type" value="Genomic_DNA"/>
</dbReference>
<feature type="domain" description="PII-uridylyltransferase/Glutamine-synthetase adenylyltransferase" evidence="8">
    <location>
        <begin position="286"/>
        <end position="415"/>
    </location>
</feature>
<dbReference type="Gene3D" id="1.20.120.330">
    <property type="entry name" value="Nucleotidyltransferases domain 2"/>
    <property type="match status" value="2"/>
</dbReference>
<dbReference type="SUPFAM" id="SSF81301">
    <property type="entry name" value="Nucleotidyltransferase"/>
    <property type="match status" value="2"/>
</dbReference>
<name>A0A917NEG4_9GAMM</name>
<reference evidence="9" key="2">
    <citation type="submission" date="2020-09" db="EMBL/GenBank/DDBJ databases">
        <authorList>
            <person name="Sun Q."/>
            <person name="Ohkuma M."/>
        </authorList>
    </citation>
    <scope>NUCLEOTIDE SEQUENCE</scope>
    <source>
        <strain evidence="9">JCM 13919</strain>
    </source>
</reference>